<dbReference type="AlphaFoldDB" id="A0A3S4FQ72"/>
<accession>A0A3S4FQ72</accession>
<evidence type="ECO:0000313" key="1">
    <source>
        <dbReference type="EMBL" id="VEA70145.1"/>
    </source>
</evidence>
<dbReference type="EMBL" id="LR134155">
    <property type="protein sequence ID" value="VEA70145.1"/>
    <property type="molecule type" value="Genomic_DNA"/>
</dbReference>
<evidence type="ECO:0000313" key="2">
    <source>
        <dbReference type="Proteomes" id="UP000271603"/>
    </source>
</evidence>
<gene>
    <name evidence="1" type="ORF">NCTC9419_01637</name>
</gene>
<sequence>MKLNGHTLNEIEEKALAIIHREVDEHTPKIPVMYLEGGHYDPRYPVNEFAQKSLRHALDIANNAIARHKKDLKISLGILIDDLGLQCGVESCEIAPELPENSDGAEEHGELPNALAAILAQYKIVKRERMVIQGERACKNRGIQTLKRILERHKTTPFPELEIEESAALTRIFFVNEEGQRVLLAESKAKDVWTAKCPVIMAQHYSDVYDRVAKLHPQSHALHIIDFSETDDYNKVINGADVAMKLFLRNKSVGNRAVKITNIFLSSFDDEDYIIHSTSHCADFVAVEA</sequence>
<proteinExistence type="predicted"/>
<reference evidence="1 2" key="1">
    <citation type="submission" date="2018-12" db="EMBL/GenBank/DDBJ databases">
        <authorList>
            <consortium name="Pathogen Informatics"/>
        </authorList>
    </citation>
    <scope>NUCLEOTIDE SEQUENCE [LARGE SCALE GENOMIC DNA]</scope>
    <source>
        <strain evidence="1 2">NCTC9419</strain>
    </source>
</reference>
<name>A0A3S4FQ72_SERRU</name>
<dbReference type="STRING" id="61652.AXX16_1193"/>
<dbReference type="RefSeq" id="WP_128143854.1">
    <property type="nucleotide sequence ID" value="NZ_JACYQC010000004.1"/>
</dbReference>
<dbReference type="Proteomes" id="UP000271603">
    <property type="component" value="Chromosome"/>
</dbReference>
<organism evidence="1 2">
    <name type="scientific">Serratia rubidaea</name>
    <name type="common">Serratia marinorubra</name>
    <dbReference type="NCBI Taxonomy" id="61652"/>
    <lineage>
        <taxon>Bacteria</taxon>
        <taxon>Pseudomonadati</taxon>
        <taxon>Pseudomonadota</taxon>
        <taxon>Gammaproteobacteria</taxon>
        <taxon>Enterobacterales</taxon>
        <taxon>Yersiniaceae</taxon>
        <taxon>Serratia</taxon>
    </lineage>
</organism>
<protein>
    <submittedName>
        <fullName evidence="1">Uncharacterized protein</fullName>
    </submittedName>
</protein>